<feature type="region of interest" description="Disordered" evidence="11">
    <location>
        <begin position="1"/>
        <end position="43"/>
    </location>
</feature>
<feature type="domain" description="Retrotransposon gag" evidence="12">
    <location>
        <begin position="253"/>
        <end position="317"/>
    </location>
</feature>
<evidence type="ECO:0000256" key="4">
    <source>
        <dbReference type="ARBA" id="ARBA00022801"/>
    </source>
</evidence>
<evidence type="ECO:0000256" key="9">
    <source>
        <dbReference type="ARBA" id="ARBA00023125"/>
    </source>
</evidence>
<keyword evidence="2" id="KW-0479">Metal-binding</keyword>
<keyword evidence="6" id="KW-0229">DNA integration</keyword>
<evidence type="ECO:0000313" key="15">
    <source>
        <dbReference type="EMBL" id="GEU56667.1"/>
    </source>
</evidence>
<dbReference type="Pfam" id="PF03732">
    <property type="entry name" value="Retrotrans_gag"/>
    <property type="match status" value="1"/>
</dbReference>
<evidence type="ECO:0000256" key="8">
    <source>
        <dbReference type="ARBA" id="ARBA00022932"/>
    </source>
</evidence>
<dbReference type="Gene3D" id="3.30.70.270">
    <property type="match status" value="2"/>
</dbReference>
<dbReference type="InterPro" id="IPR043128">
    <property type="entry name" value="Rev_trsase/Diguanyl_cyclase"/>
</dbReference>
<reference evidence="15" key="1">
    <citation type="journal article" date="2019" name="Sci. Rep.">
        <title>Draft genome of Tanacetum cinerariifolium, the natural source of mosquito coil.</title>
        <authorList>
            <person name="Yamashiro T."/>
            <person name="Shiraishi A."/>
            <person name="Satake H."/>
            <person name="Nakayama K."/>
        </authorList>
    </citation>
    <scope>NUCLEOTIDE SEQUENCE</scope>
</reference>
<dbReference type="GO" id="GO:0003677">
    <property type="term" value="F:DNA binding"/>
    <property type="evidence" value="ECO:0007669"/>
    <property type="project" value="UniProtKB-KW"/>
</dbReference>
<feature type="region of interest" description="Disordered" evidence="11">
    <location>
        <begin position="85"/>
        <end position="118"/>
    </location>
</feature>
<keyword evidence="10" id="KW-0233">DNA recombination</keyword>
<evidence type="ECO:0000259" key="13">
    <source>
        <dbReference type="Pfam" id="PF17921"/>
    </source>
</evidence>
<evidence type="ECO:0000256" key="5">
    <source>
        <dbReference type="ARBA" id="ARBA00022842"/>
    </source>
</evidence>
<dbReference type="GO" id="GO:0046872">
    <property type="term" value="F:metal ion binding"/>
    <property type="evidence" value="ECO:0007669"/>
    <property type="project" value="UniProtKB-KW"/>
</dbReference>
<feature type="compositionally biased region" description="Low complexity" evidence="11">
    <location>
        <begin position="19"/>
        <end position="43"/>
    </location>
</feature>
<dbReference type="Gene3D" id="3.10.10.10">
    <property type="entry name" value="HIV Type 1 Reverse Transcriptase, subunit A, domain 1"/>
    <property type="match status" value="1"/>
</dbReference>
<proteinExistence type="predicted"/>
<feature type="domain" description="Tf2-1-like SH3-like" evidence="14">
    <location>
        <begin position="772"/>
        <end position="823"/>
    </location>
</feature>
<evidence type="ECO:0000259" key="14">
    <source>
        <dbReference type="Pfam" id="PF24626"/>
    </source>
</evidence>
<dbReference type="FunFam" id="3.30.70.270:FF:000063">
    <property type="entry name" value="Zinc knuckle domaincontaining protein"/>
    <property type="match status" value="1"/>
</dbReference>
<keyword evidence="8" id="KW-0548">Nucleotidyltransferase</keyword>
<organism evidence="15">
    <name type="scientific">Tanacetum cinerariifolium</name>
    <name type="common">Dalmatian daisy</name>
    <name type="synonym">Chrysanthemum cinerariifolium</name>
    <dbReference type="NCBI Taxonomy" id="118510"/>
    <lineage>
        <taxon>Eukaryota</taxon>
        <taxon>Viridiplantae</taxon>
        <taxon>Streptophyta</taxon>
        <taxon>Embryophyta</taxon>
        <taxon>Tracheophyta</taxon>
        <taxon>Spermatophyta</taxon>
        <taxon>Magnoliopsida</taxon>
        <taxon>eudicotyledons</taxon>
        <taxon>Gunneridae</taxon>
        <taxon>Pentapetalae</taxon>
        <taxon>asterids</taxon>
        <taxon>campanulids</taxon>
        <taxon>Asterales</taxon>
        <taxon>Asteraceae</taxon>
        <taxon>Asteroideae</taxon>
        <taxon>Anthemideae</taxon>
        <taxon>Anthemidinae</taxon>
        <taxon>Tanacetum</taxon>
    </lineage>
</organism>
<evidence type="ECO:0000256" key="2">
    <source>
        <dbReference type="ARBA" id="ARBA00022723"/>
    </source>
</evidence>
<feature type="domain" description="Integrase zinc-binding" evidence="13">
    <location>
        <begin position="701"/>
        <end position="744"/>
    </location>
</feature>
<dbReference type="InterPro" id="IPR043502">
    <property type="entry name" value="DNA/RNA_pol_sf"/>
</dbReference>
<evidence type="ECO:0000256" key="11">
    <source>
        <dbReference type="SAM" id="MobiDB-lite"/>
    </source>
</evidence>
<keyword evidence="1" id="KW-0645">Protease</keyword>
<dbReference type="AlphaFoldDB" id="A0A6L2L744"/>
<evidence type="ECO:0000256" key="3">
    <source>
        <dbReference type="ARBA" id="ARBA00022750"/>
    </source>
</evidence>
<comment type="caution">
    <text evidence="15">The sequence shown here is derived from an EMBL/GenBank/DDBJ whole genome shotgun (WGS) entry which is preliminary data.</text>
</comment>
<sequence length="902" mass="103477">MGGFGFGGNGTKDEDHSSSGHSSLGHSLSGHTPPDTTDADSSTPLRFVHPSLAKTLQCSETYLCWRSAPLSTVYKLTASESLAGDSFSESSIRPSRKRCRPPAATRFRDSISPEDSVDEDIDTDVLDDIRADAMVVEVTVDRDVEAEIDAGINTEIDVGIDIEEEVEDEVESSDRGSMEVGLDVVAGIDIPDGMFMPDVVKRLKQVEEGLQDIYDHVIEIPLHRIEDIETGQRELEAGSMIASGERASLLEHRELMKLMAEVYYPRNKIQKMEYKLWNLTMKNNDLAAYTQRFQELTMMCAKMVPEEEDRVKKFIRGHYRSDCPTLKDQNRRNKAGNKNSVGEARGKAYVLGGGDANPDSNVAKGLLGHPYNIDLMPVELGSFDVIISIDWLANHHAETEDKLEEKRLEDMSTVSDFLEVFPKDLPGLPPTRQVEFQIDLVPGAAPVARAPYRLAPSELQELPTQLELNKLTVKNRYPLPRIDDLFDQLQGSRVYSKIDLRFGYHQLRVREEDVPKTTFRTRYAHYEFQVVWTDQRTGAKIESIKDWASPKTPTKIRQFLGIAGYYRRFIEGFSKFSKPMTKLTQKNVKFDWSEKAEAAFQLLKQKLFLMQREKVIAYASRQLKIHEKNHTIQYLELGAMVKAVERLRLRDLLPFEKGELEAIKKENFVTEDLCGMIKKLERRTGGTLCLNMRSWIPCRGNLRELIMYESHKSKYSIHPGSVKMYQDLKKLYWWPNMNAEIATYAEVGDAQLTGLKIVHETTEKIIQIKKRVIRFGKRGKLNPRYIGPFKILAKVGMLAYRLEIPEQLSRVHSTFHVSNLKKCFVDEPLAIPLDEIQIDDKLNFIEEPVEIMYREVKRLKQSRIPVMKVCWNLRRRTEFTWKREDQMKKKYPYLFVNPSSTS</sequence>
<evidence type="ECO:0000256" key="6">
    <source>
        <dbReference type="ARBA" id="ARBA00022908"/>
    </source>
</evidence>
<dbReference type="InterPro" id="IPR056924">
    <property type="entry name" value="SH3_Tf2-1"/>
</dbReference>
<name>A0A6L2L744_TANCI</name>
<dbReference type="GO" id="GO:0004190">
    <property type="term" value="F:aspartic-type endopeptidase activity"/>
    <property type="evidence" value="ECO:0007669"/>
    <property type="project" value="UniProtKB-KW"/>
</dbReference>
<keyword evidence="3" id="KW-0064">Aspartyl protease</keyword>
<dbReference type="PANTHER" id="PTHR37984">
    <property type="entry name" value="PROTEIN CBG26694"/>
    <property type="match status" value="1"/>
</dbReference>
<dbReference type="GO" id="GO:0003964">
    <property type="term" value="F:RNA-directed DNA polymerase activity"/>
    <property type="evidence" value="ECO:0007669"/>
    <property type="project" value="UniProtKB-KW"/>
</dbReference>
<evidence type="ECO:0000256" key="1">
    <source>
        <dbReference type="ARBA" id="ARBA00022670"/>
    </source>
</evidence>
<dbReference type="Gene3D" id="1.10.340.70">
    <property type="match status" value="1"/>
</dbReference>
<dbReference type="InterPro" id="IPR005162">
    <property type="entry name" value="Retrotrans_gag_dom"/>
</dbReference>
<keyword evidence="9" id="KW-0238">DNA-binding</keyword>
<keyword evidence="8" id="KW-0239">DNA-directed DNA polymerase</keyword>
<dbReference type="SUPFAM" id="SSF56672">
    <property type="entry name" value="DNA/RNA polymerases"/>
    <property type="match status" value="1"/>
</dbReference>
<evidence type="ECO:0000256" key="7">
    <source>
        <dbReference type="ARBA" id="ARBA00022918"/>
    </source>
</evidence>
<evidence type="ECO:0000256" key="10">
    <source>
        <dbReference type="ARBA" id="ARBA00023172"/>
    </source>
</evidence>
<dbReference type="EMBL" id="BKCJ010003701">
    <property type="protein sequence ID" value="GEU56667.1"/>
    <property type="molecule type" value="Genomic_DNA"/>
</dbReference>
<keyword evidence="8" id="KW-0808">Transferase</keyword>
<dbReference type="Pfam" id="PF17921">
    <property type="entry name" value="Integrase_H2C2"/>
    <property type="match status" value="1"/>
</dbReference>
<gene>
    <name evidence="15" type="ORF">Tci_028645</name>
</gene>
<dbReference type="GO" id="GO:0003887">
    <property type="term" value="F:DNA-directed DNA polymerase activity"/>
    <property type="evidence" value="ECO:0007669"/>
    <property type="project" value="UniProtKB-KW"/>
</dbReference>
<accession>A0A6L2L744</accession>
<dbReference type="GO" id="GO:0015074">
    <property type="term" value="P:DNA integration"/>
    <property type="evidence" value="ECO:0007669"/>
    <property type="project" value="UniProtKB-KW"/>
</dbReference>
<dbReference type="PANTHER" id="PTHR37984:SF5">
    <property type="entry name" value="PROTEIN NYNRIN-LIKE"/>
    <property type="match status" value="1"/>
</dbReference>
<dbReference type="CDD" id="cd01647">
    <property type="entry name" value="RT_LTR"/>
    <property type="match status" value="1"/>
</dbReference>
<keyword evidence="7" id="KW-0695">RNA-directed DNA polymerase</keyword>
<dbReference type="InterPro" id="IPR050951">
    <property type="entry name" value="Retrovirus_Pol_polyprotein"/>
</dbReference>
<keyword evidence="5" id="KW-0460">Magnesium</keyword>
<feature type="compositionally biased region" description="Gly residues" evidence="11">
    <location>
        <begin position="1"/>
        <end position="10"/>
    </location>
</feature>
<evidence type="ECO:0008006" key="16">
    <source>
        <dbReference type="Google" id="ProtNLM"/>
    </source>
</evidence>
<dbReference type="InterPro" id="IPR041588">
    <property type="entry name" value="Integrase_H2C2"/>
</dbReference>
<protein>
    <recommendedName>
        <fullName evidence="16">Reverse transcriptase domain-containing protein</fullName>
    </recommendedName>
</protein>
<evidence type="ECO:0000259" key="12">
    <source>
        <dbReference type="Pfam" id="PF03732"/>
    </source>
</evidence>
<dbReference type="Pfam" id="PF24626">
    <property type="entry name" value="SH3_Tf2-1"/>
    <property type="match status" value="1"/>
</dbReference>
<dbReference type="GO" id="GO:0006508">
    <property type="term" value="P:proteolysis"/>
    <property type="evidence" value="ECO:0007669"/>
    <property type="project" value="UniProtKB-KW"/>
</dbReference>
<keyword evidence="4" id="KW-0378">Hydrolase</keyword>
<dbReference type="GO" id="GO:0006310">
    <property type="term" value="P:DNA recombination"/>
    <property type="evidence" value="ECO:0007669"/>
    <property type="project" value="UniProtKB-KW"/>
</dbReference>